<protein>
    <submittedName>
        <fullName evidence="2">Uncharacterized protein</fullName>
    </submittedName>
</protein>
<feature type="region of interest" description="Disordered" evidence="1">
    <location>
        <begin position="1"/>
        <end position="26"/>
    </location>
</feature>
<comment type="caution">
    <text evidence="2">The sequence shown here is derived from an EMBL/GenBank/DDBJ whole genome shotgun (WGS) entry which is preliminary data.</text>
</comment>
<reference evidence="2" key="1">
    <citation type="submission" date="2020-06" db="EMBL/GenBank/DDBJ databases">
        <authorList>
            <person name="Li T."/>
            <person name="Hu X."/>
            <person name="Zhang T."/>
            <person name="Song X."/>
            <person name="Zhang H."/>
            <person name="Dai N."/>
            <person name="Sheng W."/>
            <person name="Hou X."/>
            <person name="Wei L."/>
        </authorList>
    </citation>
    <scope>NUCLEOTIDE SEQUENCE</scope>
    <source>
        <strain evidence="2">G02</strain>
        <tissue evidence="2">Leaf</tissue>
    </source>
</reference>
<reference evidence="2" key="2">
    <citation type="journal article" date="2024" name="Plant">
        <title>Genomic evolution and insights into agronomic trait innovations of Sesamum species.</title>
        <authorList>
            <person name="Miao H."/>
            <person name="Wang L."/>
            <person name="Qu L."/>
            <person name="Liu H."/>
            <person name="Sun Y."/>
            <person name="Le M."/>
            <person name="Wang Q."/>
            <person name="Wei S."/>
            <person name="Zheng Y."/>
            <person name="Lin W."/>
            <person name="Duan Y."/>
            <person name="Cao H."/>
            <person name="Xiong S."/>
            <person name="Wang X."/>
            <person name="Wei L."/>
            <person name="Li C."/>
            <person name="Ma Q."/>
            <person name="Ju M."/>
            <person name="Zhao R."/>
            <person name="Li G."/>
            <person name="Mu C."/>
            <person name="Tian Q."/>
            <person name="Mei H."/>
            <person name="Zhang T."/>
            <person name="Gao T."/>
            <person name="Zhang H."/>
        </authorList>
    </citation>
    <scope>NUCLEOTIDE SEQUENCE</scope>
    <source>
        <strain evidence="2">G02</strain>
    </source>
</reference>
<proteinExistence type="predicted"/>
<name>A0AAW2T634_SESRA</name>
<sequence length="57" mass="6243">MPPLRGEVDGGPPSRASWRKLPTGEYEQNVEVPRAKTAQLHTRCTQQATLGVARSGR</sequence>
<organism evidence="2">
    <name type="scientific">Sesamum radiatum</name>
    <name type="common">Black benniseed</name>
    <dbReference type="NCBI Taxonomy" id="300843"/>
    <lineage>
        <taxon>Eukaryota</taxon>
        <taxon>Viridiplantae</taxon>
        <taxon>Streptophyta</taxon>
        <taxon>Embryophyta</taxon>
        <taxon>Tracheophyta</taxon>
        <taxon>Spermatophyta</taxon>
        <taxon>Magnoliopsida</taxon>
        <taxon>eudicotyledons</taxon>
        <taxon>Gunneridae</taxon>
        <taxon>Pentapetalae</taxon>
        <taxon>asterids</taxon>
        <taxon>lamiids</taxon>
        <taxon>Lamiales</taxon>
        <taxon>Pedaliaceae</taxon>
        <taxon>Sesamum</taxon>
    </lineage>
</organism>
<evidence type="ECO:0000313" key="2">
    <source>
        <dbReference type="EMBL" id="KAL0400002.1"/>
    </source>
</evidence>
<gene>
    <name evidence="2" type="ORF">Sradi_2343500</name>
</gene>
<dbReference type="EMBL" id="JACGWJ010000009">
    <property type="protein sequence ID" value="KAL0400002.1"/>
    <property type="molecule type" value="Genomic_DNA"/>
</dbReference>
<accession>A0AAW2T634</accession>
<dbReference type="AlphaFoldDB" id="A0AAW2T634"/>
<evidence type="ECO:0000256" key="1">
    <source>
        <dbReference type="SAM" id="MobiDB-lite"/>
    </source>
</evidence>